<dbReference type="InterPro" id="IPR023100">
    <property type="entry name" value="D-aminoacylase_insert_dom_sf"/>
</dbReference>
<dbReference type="AlphaFoldDB" id="A0A4P6JTR5"/>
<evidence type="ECO:0000313" key="2">
    <source>
        <dbReference type="EMBL" id="QBD78725.1"/>
    </source>
</evidence>
<dbReference type="Gene3D" id="2.30.40.10">
    <property type="entry name" value="Urease, subunit C, domain 1"/>
    <property type="match status" value="1"/>
</dbReference>
<dbReference type="OrthoDB" id="9775607at2"/>
<dbReference type="GO" id="GO:0016811">
    <property type="term" value="F:hydrolase activity, acting on carbon-nitrogen (but not peptide) bonds, in linear amides"/>
    <property type="evidence" value="ECO:0007669"/>
    <property type="project" value="InterPro"/>
</dbReference>
<dbReference type="InterPro" id="IPR013108">
    <property type="entry name" value="Amidohydro_3"/>
</dbReference>
<dbReference type="Proteomes" id="UP000290365">
    <property type="component" value="Chromosome"/>
</dbReference>
<name>A0A4P6JTR5_KTERU</name>
<protein>
    <submittedName>
        <fullName evidence="2">D-aminoacylase</fullName>
    </submittedName>
</protein>
<dbReference type="Gene3D" id="3.30.1490.130">
    <property type="entry name" value="D-aminoacylase. Domain 3"/>
    <property type="match status" value="1"/>
</dbReference>
<dbReference type="Gene3D" id="3.20.20.140">
    <property type="entry name" value="Metal-dependent hydrolases"/>
    <property type="match status" value="1"/>
</dbReference>
<reference evidence="2 3" key="1">
    <citation type="submission" date="2019-01" db="EMBL/GenBank/DDBJ databases">
        <title>Ktedonosporobacter rubrisoli SCAWS-G2.</title>
        <authorList>
            <person name="Huang Y."/>
            <person name="Yan B."/>
        </authorList>
    </citation>
    <scope>NUCLEOTIDE SEQUENCE [LARGE SCALE GENOMIC DNA]</scope>
    <source>
        <strain evidence="2 3">SCAWS-G2</strain>
    </source>
</reference>
<evidence type="ECO:0000259" key="1">
    <source>
        <dbReference type="Pfam" id="PF07969"/>
    </source>
</evidence>
<dbReference type="InterPro" id="IPR011059">
    <property type="entry name" value="Metal-dep_hydrolase_composite"/>
</dbReference>
<dbReference type="CDD" id="cd01297">
    <property type="entry name" value="D-aminoacylase"/>
    <property type="match status" value="1"/>
</dbReference>
<dbReference type="Pfam" id="PF07969">
    <property type="entry name" value="Amidohydro_3"/>
    <property type="match status" value="1"/>
</dbReference>
<dbReference type="EMBL" id="CP035758">
    <property type="protein sequence ID" value="QBD78725.1"/>
    <property type="molecule type" value="Genomic_DNA"/>
</dbReference>
<dbReference type="SUPFAM" id="SSF51338">
    <property type="entry name" value="Composite domain of metallo-dependent hydrolases"/>
    <property type="match status" value="1"/>
</dbReference>
<gene>
    <name evidence="2" type="ORF">EPA93_23170</name>
</gene>
<proteinExistence type="predicted"/>
<keyword evidence="3" id="KW-1185">Reference proteome</keyword>
<accession>A0A4P6JTR5</accession>
<dbReference type="PANTHER" id="PTHR11647:SF1">
    <property type="entry name" value="COLLAPSIN RESPONSE MEDIATOR PROTEIN"/>
    <property type="match status" value="1"/>
</dbReference>
<dbReference type="PANTHER" id="PTHR11647">
    <property type="entry name" value="HYDRANTOINASE/DIHYDROPYRIMIDINASE FAMILY MEMBER"/>
    <property type="match status" value="1"/>
</dbReference>
<organism evidence="2 3">
    <name type="scientific">Ktedonosporobacter rubrisoli</name>
    <dbReference type="NCBI Taxonomy" id="2509675"/>
    <lineage>
        <taxon>Bacteria</taxon>
        <taxon>Bacillati</taxon>
        <taxon>Chloroflexota</taxon>
        <taxon>Ktedonobacteria</taxon>
        <taxon>Ktedonobacterales</taxon>
        <taxon>Ktedonosporobacteraceae</taxon>
        <taxon>Ktedonosporobacter</taxon>
    </lineage>
</organism>
<dbReference type="KEGG" id="kbs:EPA93_23170"/>
<dbReference type="InterPro" id="IPR050378">
    <property type="entry name" value="Metallo-dep_Hydrolases_sf"/>
</dbReference>
<evidence type="ECO:0000313" key="3">
    <source>
        <dbReference type="Proteomes" id="UP000290365"/>
    </source>
</evidence>
<dbReference type="SUPFAM" id="SSF51556">
    <property type="entry name" value="Metallo-dependent hydrolases"/>
    <property type="match status" value="1"/>
</dbReference>
<sequence>MVREREDSLYDLLIQHARVVDGTGNPAFNGDVGIVGQRIVALGADLPVEAQRVIDAQGQVVAPGFIDAHTHDDLVMLRKSTLPPKVCQGVTTLVTGNCGFGMAPMVPAHMEAMKTYSAAILGKDDLPWEWPTLGSFLKTMSTTPLGQNVCTLLAHGPLRVAVLGFAKRAATEQEIQAQEALVAEAMQAGAAGMSLGLAYIPGAYTPTAELVRLAQVVGRYGGVLASHMRGEGDTCLSSINEMLNIAEQANVAVHISHLKITGRKNWGTVQKALDLIAEARARGLDVTIDVYPYSASSTTITQLLPSWVQEGGTLAMLERLKDPAIRQQVRQNYAEGIEGWENAIAANGWDRFYISSVQQEQFKALEGLNIAQVGEALGLSPADALFHLVLEEQGQVSVILFNMDERDVDQVVQAPFAMLGSDGLPILSGRPHPRLYGTFPRFFQRYVRELGSIGLEQAVYKATAFPASRFALKDRGVLAVDKVADLVIFDPATISDRATYDKPQVYPEGITAVIVAGQPVVLNGQLQEALPGLLLRPSAR</sequence>
<feature type="domain" description="Amidohydrolase 3" evidence="1">
    <location>
        <begin position="52"/>
        <end position="521"/>
    </location>
</feature>
<dbReference type="InterPro" id="IPR032466">
    <property type="entry name" value="Metal_Hydrolase"/>
</dbReference>